<dbReference type="NCBIfam" id="TIGR00657">
    <property type="entry name" value="asp_kinases"/>
    <property type="match status" value="1"/>
</dbReference>
<feature type="domain" description="ACT" evidence="19">
    <location>
        <begin position="344"/>
        <end position="414"/>
    </location>
</feature>
<dbReference type="GO" id="GO:0009088">
    <property type="term" value="P:threonine biosynthetic process"/>
    <property type="evidence" value="ECO:0007669"/>
    <property type="project" value="UniProtKB-UniPathway"/>
</dbReference>
<dbReference type="Proteomes" id="UP000322267">
    <property type="component" value="Unassembled WGS sequence"/>
</dbReference>
<dbReference type="Pfam" id="PF00696">
    <property type="entry name" value="AA_kinase"/>
    <property type="match status" value="1"/>
</dbReference>
<evidence type="ECO:0000256" key="3">
    <source>
        <dbReference type="ARBA" id="ARBA00004986"/>
    </source>
</evidence>
<dbReference type="CDD" id="cd04246">
    <property type="entry name" value="AAK_AK-DapG-like"/>
    <property type="match status" value="1"/>
</dbReference>
<dbReference type="NCBIfam" id="NF005156">
    <property type="entry name" value="PRK06635.1-5"/>
    <property type="match status" value="1"/>
</dbReference>
<accession>A0A5D4P1U0</accession>
<dbReference type="GO" id="GO:0005829">
    <property type="term" value="C:cytosol"/>
    <property type="evidence" value="ECO:0007669"/>
    <property type="project" value="TreeGrafter"/>
</dbReference>
<dbReference type="InterPro" id="IPR001048">
    <property type="entry name" value="Asp/Glu/Uridylate_kinase"/>
</dbReference>
<dbReference type="InterPro" id="IPR002912">
    <property type="entry name" value="ACT_dom"/>
</dbReference>
<dbReference type="CDD" id="cd04913">
    <property type="entry name" value="ACT_AKii-LysC-BS-like_1"/>
    <property type="match status" value="1"/>
</dbReference>
<dbReference type="InterPro" id="IPR045865">
    <property type="entry name" value="ACT-like_dom_sf"/>
</dbReference>
<evidence type="ECO:0000256" key="17">
    <source>
        <dbReference type="RuleBase" id="RU003448"/>
    </source>
</evidence>
<evidence type="ECO:0000256" key="18">
    <source>
        <dbReference type="RuleBase" id="RU004249"/>
    </source>
</evidence>
<dbReference type="GO" id="GO:0019877">
    <property type="term" value="P:diaminopimelate biosynthetic process"/>
    <property type="evidence" value="ECO:0007669"/>
    <property type="project" value="UniProtKB-KW"/>
</dbReference>
<dbReference type="GO" id="GO:0005524">
    <property type="term" value="F:ATP binding"/>
    <property type="evidence" value="ECO:0007669"/>
    <property type="project" value="UniProtKB-KW"/>
</dbReference>
<dbReference type="AlphaFoldDB" id="A0A5D4P1U0"/>
<dbReference type="PANTHER" id="PTHR21499">
    <property type="entry name" value="ASPARTATE KINASE"/>
    <property type="match status" value="1"/>
</dbReference>
<dbReference type="UniPathway" id="UPA00034">
    <property type="reaction ID" value="UER00015"/>
</dbReference>
<evidence type="ECO:0000256" key="14">
    <source>
        <dbReference type="ARBA" id="ARBA00047872"/>
    </source>
</evidence>
<keyword evidence="10 17" id="KW-0418">Kinase</keyword>
<dbReference type="SUPFAM" id="SSF53633">
    <property type="entry name" value="Carbamate kinase-like"/>
    <property type="match status" value="1"/>
</dbReference>
<dbReference type="GO" id="GO:0004072">
    <property type="term" value="F:aspartate kinase activity"/>
    <property type="evidence" value="ECO:0007669"/>
    <property type="project" value="UniProtKB-EC"/>
</dbReference>
<keyword evidence="7 17" id="KW-0808">Transferase</keyword>
<dbReference type="InterPro" id="IPR001341">
    <property type="entry name" value="Asp_kinase"/>
</dbReference>
<evidence type="ECO:0000256" key="16">
    <source>
        <dbReference type="PIRSR" id="PIRSR000726-1"/>
    </source>
</evidence>
<dbReference type="PROSITE" id="PS51671">
    <property type="entry name" value="ACT"/>
    <property type="match status" value="2"/>
</dbReference>
<feature type="binding site" evidence="16">
    <location>
        <position position="184"/>
    </location>
    <ligand>
        <name>ATP</name>
        <dbReference type="ChEBI" id="CHEBI:30616"/>
    </ligand>
</feature>
<evidence type="ECO:0000313" key="20">
    <source>
        <dbReference type="EMBL" id="TYS19676.1"/>
    </source>
</evidence>
<dbReference type="CDD" id="cd04923">
    <property type="entry name" value="ACT_AK-LysC-DapG-like_2"/>
    <property type="match status" value="1"/>
</dbReference>
<reference evidence="20 21" key="1">
    <citation type="submission" date="2019-08" db="EMBL/GenBank/DDBJ databases">
        <title>Bacillus genomes from the desert of Cuatro Cienegas, Coahuila.</title>
        <authorList>
            <person name="Olmedo-Alvarez G."/>
        </authorList>
    </citation>
    <scope>NUCLEOTIDE SEQUENCE [LARGE SCALE GENOMIC DNA]</scope>
    <source>
        <strain evidence="20 21">CH34_1T</strain>
    </source>
</reference>
<dbReference type="FunFam" id="3.40.1160.10:FF:000002">
    <property type="entry name" value="Aspartokinase"/>
    <property type="match status" value="1"/>
</dbReference>
<evidence type="ECO:0000256" key="12">
    <source>
        <dbReference type="ARBA" id="ARBA00022915"/>
    </source>
</evidence>
<dbReference type="OrthoDB" id="9799110at2"/>
<dbReference type="InterPro" id="IPR005260">
    <property type="entry name" value="Asp_kin_monofn"/>
</dbReference>
<feature type="binding site" evidence="16">
    <location>
        <position position="74"/>
    </location>
    <ligand>
        <name>substrate</name>
    </ligand>
</feature>
<dbReference type="UniPathway" id="UPA00051">
    <property type="reaction ID" value="UER00462"/>
</dbReference>
<protein>
    <recommendedName>
        <fullName evidence="17">Aspartokinase</fullName>
        <ecNumber evidence="17">2.7.2.4</ecNumber>
    </recommendedName>
</protein>
<evidence type="ECO:0000256" key="15">
    <source>
        <dbReference type="ARBA" id="ARBA00063835"/>
    </source>
</evidence>
<sequence length="414" mass="44789">MGLIVQKFGGTSVGDMERIKNAALRVIEEKNRGNDVVVVVSAMGKTTDGLVDLAYQASAKPSKREMDMLLTTGEQITISLLTMVLLESGYDAVSMTGWQAGIETEDIHGNARITNINSDRVQQNLRDNRIVVVAGFQGMAERREITTLGRGGSDTTAVALAAALNADRCDIYTDVDGVYTSDPRYVKNARKLSSVAYDEMLELANLGAGVLHPRAVEFAKNHGVPLVVRSSMDKQEGTMIEEEVSMETGLIVRGVAFEEEIIRMTVIGLENEITGLSSIFTTLAKNHINVDIIIQSKTETGSINLSFSIKRESLEDAVEVLQNNRGQLGFSSIEHESGLAKVSIVGSGMISNPGVAAQMFEALANNQIPIKMVSTSEIKVSAVVDEAQMLKAAEVLHTEFNLDKAQKPQKVSVK</sequence>
<comment type="pathway">
    <text evidence="4 18">Amino-acid biosynthesis; L-threonine biosynthesis; L-threonine from L-aspartate: step 1/5.</text>
</comment>
<dbReference type="PANTHER" id="PTHR21499:SF68">
    <property type="entry name" value="ASPARTOKINASE 2"/>
    <property type="match status" value="1"/>
</dbReference>
<dbReference type="PROSITE" id="PS00324">
    <property type="entry name" value="ASPARTOKINASE"/>
    <property type="match status" value="1"/>
</dbReference>
<keyword evidence="13" id="KW-0457">Lysine biosynthesis</keyword>
<evidence type="ECO:0000256" key="10">
    <source>
        <dbReference type="ARBA" id="ARBA00022777"/>
    </source>
</evidence>
<feature type="binding site" evidence="16">
    <location>
        <position position="179"/>
    </location>
    <ligand>
        <name>ATP</name>
        <dbReference type="ChEBI" id="CHEBI:30616"/>
    </ligand>
</feature>
<dbReference type="GO" id="GO:0009090">
    <property type="term" value="P:homoserine biosynthetic process"/>
    <property type="evidence" value="ECO:0007669"/>
    <property type="project" value="TreeGrafter"/>
</dbReference>
<keyword evidence="11 16" id="KW-0067">ATP-binding</keyword>
<dbReference type="SUPFAM" id="SSF55021">
    <property type="entry name" value="ACT-like"/>
    <property type="match status" value="2"/>
</dbReference>
<gene>
    <name evidence="20" type="ORF">FZC78_01210</name>
</gene>
<feature type="domain" description="ACT" evidence="19">
    <location>
        <begin position="264"/>
        <end position="335"/>
    </location>
</feature>
<dbReference type="InterPro" id="IPR018042">
    <property type="entry name" value="Aspartate_kinase_CS"/>
</dbReference>
<feature type="binding site" evidence="16">
    <location>
        <begin position="173"/>
        <end position="174"/>
    </location>
    <ligand>
        <name>ATP</name>
        <dbReference type="ChEBI" id="CHEBI:30616"/>
    </ligand>
</feature>
<comment type="pathway">
    <text evidence="2 18">Amino-acid biosynthesis; L-lysine biosynthesis via DAP pathway; (S)-tetrahydrodipicolinate from L-aspartate: step 1/4.</text>
</comment>
<comment type="pathway">
    <text evidence="3 18">Amino-acid biosynthesis; L-methionine biosynthesis via de novo pathway; L-homoserine from L-aspartate: step 1/3.</text>
</comment>
<evidence type="ECO:0000259" key="19">
    <source>
        <dbReference type="PROSITE" id="PS51671"/>
    </source>
</evidence>
<dbReference type="NCBIfam" id="NF005154">
    <property type="entry name" value="PRK06635.1-2"/>
    <property type="match status" value="1"/>
</dbReference>
<evidence type="ECO:0000256" key="11">
    <source>
        <dbReference type="ARBA" id="ARBA00022840"/>
    </source>
</evidence>
<comment type="similarity">
    <text evidence="5 17">Belongs to the aspartokinase family.</text>
</comment>
<name>A0A5D4P1U0_9BACI</name>
<dbReference type="InterPro" id="IPR054352">
    <property type="entry name" value="ACT_Aspartokinase"/>
</dbReference>
<evidence type="ECO:0000256" key="2">
    <source>
        <dbReference type="ARBA" id="ARBA00004766"/>
    </source>
</evidence>
<keyword evidence="12" id="KW-0220">Diaminopimelate biosynthesis</keyword>
<dbReference type="FunFam" id="3.30.2130.10:FF:000001">
    <property type="entry name" value="Bifunctional aspartokinase/homoserine dehydrogenase"/>
    <property type="match status" value="1"/>
</dbReference>
<organism evidence="20 21">
    <name type="scientific">Rossellomorea vietnamensis</name>
    <dbReference type="NCBI Taxonomy" id="218284"/>
    <lineage>
        <taxon>Bacteria</taxon>
        <taxon>Bacillati</taxon>
        <taxon>Bacillota</taxon>
        <taxon>Bacilli</taxon>
        <taxon>Bacillales</taxon>
        <taxon>Bacillaceae</taxon>
        <taxon>Rossellomorea</taxon>
    </lineage>
</organism>
<dbReference type="Gene3D" id="3.30.2130.10">
    <property type="entry name" value="VC0802-like"/>
    <property type="match status" value="1"/>
</dbReference>
<comment type="caution">
    <text evidence="20">The sequence shown here is derived from an EMBL/GenBank/DDBJ whole genome shotgun (WGS) entry which is preliminary data.</text>
</comment>
<keyword evidence="9 16" id="KW-0547">Nucleotide-binding</keyword>
<keyword evidence="8" id="KW-0677">Repeat</keyword>
<dbReference type="NCBIfam" id="TIGR00656">
    <property type="entry name" value="asp_kin_monofn"/>
    <property type="match status" value="1"/>
</dbReference>
<feature type="binding site" evidence="16">
    <location>
        <begin position="7"/>
        <end position="10"/>
    </location>
    <ligand>
        <name>ATP</name>
        <dbReference type="ChEBI" id="CHEBI:30616"/>
    </ligand>
</feature>
<dbReference type="Gene3D" id="3.40.1160.10">
    <property type="entry name" value="Acetylglutamate kinase-like"/>
    <property type="match status" value="1"/>
</dbReference>
<dbReference type="InterPro" id="IPR036393">
    <property type="entry name" value="AceGlu_kinase-like_sf"/>
</dbReference>
<evidence type="ECO:0000256" key="8">
    <source>
        <dbReference type="ARBA" id="ARBA00022737"/>
    </source>
</evidence>
<evidence type="ECO:0000256" key="7">
    <source>
        <dbReference type="ARBA" id="ARBA00022679"/>
    </source>
</evidence>
<comment type="subunit">
    <text evidence="15">Tetramer consisting of 2 isoforms Alpha (catalytic and regulation) and of a homodimer of 2 isoforms Beta (regulation).</text>
</comment>
<dbReference type="RefSeq" id="WP_148937871.1">
    <property type="nucleotide sequence ID" value="NZ_VTEI01000001.1"/>
</dbReference>
<proteinExistence type="inferred from homology"/>
<dbReference type="UniPathway" id="UPA00050">
    <property type="reaction ID" value="UER00461"/>
</dbReference>
<dbReference type="EMBL" id="VTEI01000001">
    <property type="protein sequence ID" value="TYS19676.1"/>
    <property type="molecule type" value="Genomic_DNA"/>
</dbReference>
<evidence type="ECO:0000256" key="13">
    <source>
        <dbReference type="ARBA" id="ARBA00023154"/>
    </source>
</evidence>
<dbReference type="GO" id="GO:0009089">
    <property type="term" value="P:lysine biosynthetic process via diaminopimelate"/>
    <property type="evidence" value="ECO:0007669"/>
    <property type="project" value="UniProtKB-UniPathway"/>
</dbReference>
<evidence type="ECO:0000256" key="9">
    <source>
        <dbReference type="ARBA" id="ARBA00022741"/>
    </source>
</evidence>
<keyword evidence="6 18" id="KW-0028">Amino-acid biosynthesis</keyword>
<feature type="binding site" evidence="16">
    <location>
        <position position="47"/>
    </location>
    <ligand>
        <name>substrate</name>
    </ligand>
</feature>
<evidence type="ECO:0000256" key="6">
    <source>
        <dbReference type="ARBA" id="ARBA00022605"/>
    </source>
</evidence>
<dbReference type="PIRSF" id="PIRSF000726">
    <property type="entry name" value="Asp_kin"/>
    <property type="match status" value="1"/>
</dbReference>
<comment type="function">
    <text evidence="1">Catalyzes the phosphorylation of the beta-carboxyl group of aspartic acid with ATP to yield 4-phospho-L-aspartate, which is involved in the branched biosynthetic pathway leading to the biosynthesis of amino acids threonine, isoleucine and methionine.</text>
</comment>
<dbReference type="NCBIfam" id="NF005155">
    <property type="entry name" value="PRK06635.1-4"/>
    <property type="match status" value="1"/>
</dbReference>
<comment type="catalytic activity">
    <reaction evidence="14 17">
        <text>L-aspartate + ATP = 4-phospho-L-aspartate + ADP</text>
        <dbReference type="Rhea" id="RHEA:23776"/>
        <dbReference type="ChEBI" id="CHEBI:29991"/>
        <dbReference type="ChEBI" id="CHEBI:30616"/>
        <dbReference type="ChEBI" id="CHEBI:57535"/>
        <dbReference type="ChEBI" id="CHEBI:456216"/>
        <dbReference type="EC" id="2.7.2.4"/>
    </reaction>
</comment>
<dbReference type="EC" id="2.7.2.4" evidence="17"/>
<evidence type="ECO:0000256" key="4">
    <source>
        <dbReference type="ARBA" id="ARBA00005139"/>
    </source>
</evidence>
<dbReference type="Pfam" id="PF22468">
    <property type="entry name" value="ACT_9"/>
    <property type="match status" value="2"/>
</dbReference>
<evidence type="ECO:0000256" key="1">
    <source>
        <dbReference type="ARBA" id="ARBA00003121"/>
    </source>
</evidence>
<evidence type="ECO:0000256" key="5">
    <source>
        <dbReference type="ARBA" id="ARBA00010122"/>
    </source>
</evidence>
<evidence type="ECO:0000313" key="21">
    <source>
        <dbReference type="Proteomes" id="UP000322267"/>
    </source>
</evidence>